<dbReference type="EMBL" id="LIAE01009711">
    <property type="protein sequence ID" value="PAV68670.1"/>
    <property type="molecule type" value="Genomic_DNA"/>
</dbReference>
<keyword evidence="1" id="KW-0175">Coiled coil</keyword>
<comment type="caution">
    <text evidence="3">The sequence shown here is derived from an EMBL/GenBank/DDBJ whole genome shotgun (WGS) entry which is preliminary data.</text>
</comment>
<gene>
    <name evidence="3" type="ORF">WR25_16781</name>
</gene>
<evidence type="ECO:0000256" key="1">
    <source>
        <dbReference type="SAM" id="Coils"/>
    </source>
</evidence>
<dbReference type="Proteomes" id="UP000218231">
    <property type="component" value="Unassembled WGS sequence"/>
</dbReference>
<evidence type="ECO:0000313" key="3">
    <source>
        <dbReference type="EMBL" id="PAV68670.1"/>
    </source>
</evidence>
<reference evidence="3 4" key="1">
    <citation type="journal article" date="2017" name="Curr. Biol.">
        <title>Genome architecture and evolution of a unichromosomal asexual nematode.</title>
        <authorList>
            <person name="Fradin H."/>
            <person name="Zegar C."/>
            <person name="Gutwein M."/>
            <person name="Lucas J."/>
            <person name="Kovtun M."/>
            <person name="Corcoran D."/>
            <person name="Baugh L.R."/>
            <person name="Kiontke K."/>
            <person name="Gunsalus K."/>
            <person name="Fitch D.H."/>
            <person name="Piano F."/>
        </authorList>
    </citation>
    <scope>NUCLEOTIDE SEQUENCE [LARGE SCALE GENOMIC DNA]</scope>
    <source>
        <strain evidence="3">PF1309</strain>
    </source>
</reference>
<protein>
    <recommendedName>
        <fullName evidence="2">DUF883 domain-containing protein</fullName>
    </recommendedName>
</protein>
<name>A0A2A2K473_9BILA</name>
<dbReference type="InterPro" id="IPR043604">
    <property type="entry name" value="DUF883_N"/>
</dbReference>
<proteinExistence type="predicted"/>
<feature type="domain" description="DUF883" evidence="2">
    <location>
        <begin position="12"/>
        <end position="63"/>
    </location>
</feature>
<keyword evidence="4" id="KW-1185">Reference proteome</keyword>
<dbReference type="AlphaFoldDB" id="A0A2A2K473"/>
<organism evidence="3 4">
    <name type="scientific">Diploscapter pachys</name>
    <dbReference type="NCBI Taxonomy" id="2018661"/>
    <lineage>
        <taxon>Eukaryota</taxon>
        <taxon>Metazoa</taxon>
        <taxon>Ecdysozoa</taxon>
        <taxon>Nematoda</taxon>
        <taxon>Chromadorea</taxon>
        <taxon>Rhabditida</taxon>
        <taxon>Rhabditina</taxon>
        <taxon>Rhabditomorpha</taxon>
        <taxon>Rhabditoidea</taxon>
        <taxon>Rhabditidae</taxon>
        <taxon>Diploscapter</taxon>
    </lineage>
</organism>
<evidence type="ECO:0000313" key="4">
    <source>
        <dbReference type="Proteomes" id="UP000218231"/>
    </source>
</evidence>
<dbReference type="Pfam" id="PF05957">
    <property type="entry name" value="DUF883"/>
    <property type="match status" value="1"/>
</dbReference>
<sequence length="186" mass="21321">MARNALRKTSLESMEAEIESLLKTLEGLKHDASEETQKTMKTLRGNAESALKHSRSLLSDAYEEVVRHQRLRGDGHTQPGHRCFQQVVEMLEGLPVTQRLGRQPMLSRPGRPSLRPRGRMEHGNMLQSHGWRGFQTIKGVKARAHHRADALLGEHVYLHVRRPRWLCVDQQCVQPRASRIKVTFAR</sequence>
<accession>A0A2A2K473</accession>
<evidence type="ECO:0000259" key="2">
    <source>
        <dbReference type="Pfam" id="PF05957"/>
    </source>
</evidence>
<feature type="coiled-coil region" evidence="1">
    <location>
        <begin position="11"/>
        <end position="38"/>
    </location>
</feature>